<dbReference type="EMBL" id="JAJJMA010115464">
    <property type="protein sequence ID" value="MCL7031764.1"/>
    <property type="molecule type" value="Genomic_DNA"/>
</dbReference>
<dbReference type="FunFam" id="3.30.70.330:FF:000102">
    <property type="entry name" value="Heterogeneous nuclear ribonucleoprotein 1"/>
    <property type="match status" value="1"/>
</dbReference>
<evidence type="ECO:0000313" key="6">
    <source>
        <dbReference type="Proteomes" id="UP001177140"/>
    </source>
</evidence>
<dbReference type="Pfam" id="PF00076">
    <property type="entry name" value="RRM_1"/>
    <property type="match status" value="2"/>
</dbReference>
<organism evidence="5 6">
    <name type="scientific">Papaver nudicaule</name>
    <name type="common">Iceland poppy</name>
    <dbReference type="NCBI Taxonomy" id="74823"/>
    <lineage>
        <taxon>Eukaryota</taxon>
        <taxon>Viridiplantae</taxon>
        <taxon>Streptophyta</taxon>
        <taxon>Embryophyta</taxon>
        <taxon>Tracheophyta</taxon>
        <taxon>Spermatophyta</taxon>
        <taxon>Magnoliopsida</taxon>
        <taxon>Ranunculales</taxon>
        <taxon>Papaveraceae</taxon>
        <taxon>Papaveroideae</taxon>
        <taxon>Papaver</taxon>
    </lineage>
</organism>
<protein>
    <recommendedName>
        <fullName evidence="4">RRM domain-containing protein</fullName>
    </recommendedName>
</protein>
<evidence type="ECO:0000256" key="3">
    <source>
        <dbReference type="PROSITE-ProRule" id="PRU00176"/>
    </source>
</evidence>
<dbReference type="GO" id="GO:0006417">
    <property type="term" value="P:regulation of translation"/>
    <property type="evidence" value="ECO:0007669"/>
    <property type="project" value="TreeGrafter"/>
</dbReference>
<dbReference type="Gene3D" id="3.30.70.330">
    <property type="match status" value="2"/>
</dbReference>
<feature type="domain" description="RRM" evidence="4">
    <location>
        <begin position="6"/>
        <end position="82"/>
    </location>
</feature>
<sequence>MESGNGKVFIGGISWATNEDGLMEYFKSYGEVVEVVIMKDPTTGRARGFGFIVFADPTVAERVVTDKHMIDGRMVEAKKAVPRDDQLLMNRSNSCSIHVISPGRPVRSTKKIFVGGLASTVTEIDFKHYFEQFGNITDVVVMYDYKTQRPRGFGFVTYELEESVDTVLLKPFHELNGKMVEVKRAVPRELSPGPNRTVLGGFNFGMNRVNNFLTGFNQGFSLISIGGYGMRMDKFSPVAGFSPFGPPSGFGMGTNFDPALNPSYRGHPNLNPCFNGTSSRYSNSVGYSGSNVNSTARNVWGNGGAMNSTNSSNLGGAYLGSGSGGTTFGGNIAAANWGPFPISAQAGGSGSSYNVGNLNYGNGDTNNYGLVGGGNGRHSGTGVNAPSYGTLNGISNGAFEDFNGGGSIYGDSTWRSNSELDVSESFGYGLGGAASSKQASGGVAA</sequence>
<gene>
    <name evidence="5" type="ORF">MKW94_020137</name>
</gene>
<feature type="domain" description="RRM" evidence="4">
    <location>
        <begin position="110"/>
        <end position="187"/>
    </location>
</feature>
<dbReference type="PROSITE" id="PS50102">
    <property type="entry name" value="RRM"/>
    <property type="match status" value="2"/>
</dbReference>
<dbReference type="CDD" id="cd12330">
    <property type="entry name" value="RRM2_Hrp1p"/>
    <property type="match status" value="1"/>
</dbReference>
<dbReference type="FunFam" id="3.30.70.330:FF:000051">
    <property type="entry name" value="Heterogeneous nuclear ribonucleoprotein 1"/>
    <property type="match status" value="1"/>
</dbReference>
<dbReference type="PANTHER" id="PTHR48032:SF6">
    <property type="entry name" value="RNA-BINDING (RRM_RBD_RNP MOTIFS) FAMILY PROTEIN"/>
    <property type="match status" value="1"/>
</dbReference>
<name>A0AA41S274_PAPNU</name>
<dbReference type="InterPro" id="IPR012677">
    <property type="entry name" value="Nucleotide-bd_a/b_plait_sf"/>
</dbReference>
<dbReference type="AlphaFoldDB" id="A0AA41S274"/>
<dbReference type="Proteomes" id="UP001177140">
    <property type="component" value="Unassembled WGS sequence"/>
</dbReference>
<dbReference type="SMART" id="SM00360">
    <property type="entry name" value="RRM"/>
    <property type="match status" value="2"/>
</dbReference>
<reference evidence="5" key="1">
    <citation type="submission" date="2022-03" db="EMBL/GenBank/DDBJ databases">
        <title>A functionally conserved STORR gene fusion in Papaver species that diverged 16.8 million years ago.</title>
        <authorList>
            <person name="Catania T."/>
        </authorList>
    </citation>
    <scope>NUCLEOTIDE SEQUENCE</scope>
    <source>
        <strain evidence="5">S-191538</strain>
    </source>
</reference>
<evidence type="ECO:0000313" key="5">
    <source>
        <dbReference type="EMBL" id="MCL7031764.1"/>
    </source>
</evidence>
<accession>A0AA41S274</accession>
<dbReference type="SUPFAM" id="SSF54928">
    <property type="entry name" value="RNA-binding domain, RBD"/>
    <property type="match status" value="2"/>
</dbReference>
<proteinExistence type="predicted"/>
<evidence type="ECO:0000259" key="4">
    <source>
        <dbReference type="PROSITE" id="PS50102"/>
    </source>
</evidence>
<keyword evidence="1" id="KW-0677">Repeat</keyword>
<evidence type="ECO:0000256" key="2">
    <source>
        <dbReference type="ARBA" id="ARBA00022884"/>
    </source>
</evidence>
<dbReference type="InterPro" id="IPR000504">
    <property type="entry name" value="RRM_dom"/>
</dbReference>
<dbReference type="GO" id="GO:0003729">
    <property type="term" value="F:mRNA binding"/>
    <property type="evidence" value="ECO:0007669"/>
    <property type="project" value="TreeGrafter"/>
</dbReference>
<keyword evidence="2 3" id="KW-0694">RNA-binding</keyword>
<evidence type="ECO:0000256" key="1">
    <source>
        <dbReference type="ARBA" id="ARBA00022737"/>
    </source>
</evidence>
<dbReference type="PANTHER" id="PTHR48032">
    <property type="entry name" value="RNA-BINDING PROTEIN MUSASHI HOMOLOG RBP6"/>
    <property type="match status" value="1"/>
</dbReference>
<dbReference type="InterPro" id="IPR035979">
    <property type="entry name" value="RBD_domain_sf"/>
</dbReference>
<keyword evidence="6" id="KW-1185">Reference proteome</keyword>
<comment type="caution">
    <text evidence="5">The sequence shown here is derived from an EMBL/GenBank/DDBJ whole genome shotgun (WGS) entry which is preliminary data.</text>
</comment>